<feature type="signal peptide" evidence="2">
    <location>
        <begin position="1"/>
        <end position="25"/>
    </location>
</feature>
<gene>
    <name evidence="3" type="ORF">CVO76_15230</name>
</gene>
<keyword evidence="2" id="KW-0732">Signal</keyword>
<feature type="region of interest" description="Disordered" evidence="1">
    <location>
        <begin position="22"/>
        <end position="69"/>
    </location>
</feature>
<name>A0A2L0UHX2_9MICC</name>
<evidence type="ECO:0000256" key="2">
    <source>
        <dbReference type="SAM" id="SignalP"/>
    </source>
</evidence>
<evidence type="ECO:0000313" key="4">
    <source>
        <dbReference type="Proteomes" id="UP000239187"/>
    </source>
</evidence>
<feature type="chain" id="PRO_5039037865" description="Bacterial spore germination immunoglobulin-like domain-containing protein" evidence="2">
    <location>
        <begin position="26"/>
        <end position="202"/>
    </location>
</feature>
<organism evidence="3 4">
    <name type="scientific">Arthrobacter agilis</name>
    <dbReference type="NCBI Taxonomy" id="37921"/>
    <lineage>
        <taxon>Bacteria</taxon>
        <taxon>Bacillati</taxon>
        <taxon>Actinomycetota</taxon>
        <taxon>Actinomycetes</taxon>
        <taxon>Micrococcales</taxon>
        <taxon>Micrococcaceae</taxon>
        <taxon>Arthrobacter</taxon>
    </lineage>
</organism>
<dbReference type="EMBL" id="CP024915">
    <property type="protein sequence ID" value="AUZ88846.1"/>
    <property type="molecule type" value="Genomic_DNA"/>
</dbReference>
<proteinExistence type="predicted"/>
<dbReference type="RefSeq" id="WP_208740005.1">
    <property type="nucleotide sequence ID" value="NZ_CP024915.1"/>
</dbReference>
<feature type="compositionally biased region" description="Low complexity" evidence="1">
    <location>
        <begin position="22"/>
        <end position="54"/>
    </location>
</feature>
<sequence length="202" mass="20323">MVKPPSVLALVAAAALLAGCAGSPADQPAAQPASTASATASPTPSPVASVTASSEAGPAPTQEDAAPVETPPAVIETPVEPPAPEPVVEAPAPAPIVVGTATTWEAAPRITVTQGSTFVLTGTGYQPGQNISMFMGIYQTDMTEIDEQSMIADASGSFSFTITLAPDVTPTTYGVSTLVRDGMRPEDIEASKQHALVDVVPA</sequence>
<evidence type="ECO:0000256" key="1">
    <source>
        <dbReference type="SAM" id="MobiDB-lite"/>
    </source>
</evidence>
<protein>
    <recommendedName>
        <fullName evidence="5">Bacterial spore germination immunoglobulin-like domain-containing protein</fullName>
    </recommendedName>
</protein>
<evidence type="ECO:0008006" key="5">
    <source>
        <dbReference type="Google" id="ProtNLM"/>
    </source>
</evidence>
<evidence type="ECO:0000313" key="3">
    <source>
        <dbReference type="EMBL" id="AUZ88846.1"/>
    </source>
</evidence>
<dbReference type="Proteomes" id="UP000239187">
    <property type="component" value="Chromosome"/>
</dbReference>
<reference evidence="3 4" key="1">
    <citation type="submission" date="2017-11" db="EMBL/GenBank/DDBJ databases">
        <title>Draft genome of Arthrobacter agilis strain UMCV2, a plant growth-promoting rhizobacterium and biocontrol capacity of phytopathogenic fungi.</title>
        <authorList>
            <person name="Martinez-Camara R."/>
            <person name="Santoyo G."/>
            <person name="Moreno-Hagelsieb G."/>
            <person name="Valencia-Cantero E."/>
        </authorList>
    </citation>
    <scope>NUCLEOTIDE SEQUENCE [LARGE SCALE GENOMIC DNA]</scope>
    <source>
        <strain evidence="3 4">UMCV2</strain>
    </source>
</reference>
<accession>A0A2L0UHX2</accession>
<dbReference type="PROSITE" id="PS51257">
    <property type="entry name" value="PROKAR_LIPOPROTEIN"/>
    <property type="match status" value="1"/>
</dbReference>
<dbReference type="AlphaFoldDB" id="A0A2L0UHX2"/>